<organism evidence="1 2">
    <name type="scientific">Novosphingobium nitrogenifigens DSM 19370</name>
    <dbReference type="NCBI Taxonomy" id="983920"/>
    <lineage>
        <taxon>Bacteria</taxon>
        <taxon>Pseudomonadati</taxon>
        <taxon>Pseudomonadota</taxon>
        <taxon>Alphaproteobacteria</taxon>
        <taxon>Sphingomonadales</taxon>
        <taxon>Sphingomonadaceae</taxon>
        <taxon>Novosphingobium</taxon>
    </lineage>
</organism>
<proteinExistence type="predicted"/>
<accession>F1ZDC0</accession>
<dbReference type="HOGENOM" id="CLU_3236794_0_0_5"/>
<name>F1ZDC0_9SPHN</name>
<dbReference type="InParanoid" id="F1ZDC0"/>
<dbReference type="EMBL" id="AEWJ01000065">
    <property type="protein sequence ID" value="EGD57438.1"/>
    <property type="molecule type" value="Genomic_DNA"/>
</dbReference>
<protein>
    <submittedName>
        <fullName evidence="1">Uncharacterized protein</fullName>
    </submittedName>
</protein>
<sequence>MLVKRHVPCVLCNANRSLACPRDCGAPPAFFLPGPCGAGSCAP</sequence>
<dbReference type="AlphaFoldDB" id="F1ZDC0"/>
<evidence type="ECO:0000313" key="1">
    <source>
        <dbReference type="EMBL" id="EGD57438.1"/>
    </source>
</evidence>
<keyword evidence="2" id="KW-1185">Reference proteome</keyword>
<reference evidence="1 2" key="1">
    <citation type="journal article" date="2012" name="J. Bacteriol.">
        <title>Draft Genome Sequence of Novosphingobium nitrogenifigens Y88T.</title>
        <authorList>
            <person name="Strabala T.J."/>
            <person name="Macdonald L."/>
            <person name="Liu V."/>
            <person name="Smit A.M."/>
        </authorList>
    </citation>
    <scope>NUCLEOTIDE SEQUENCE [LARGE SCALE GENOMIC DNA]</scope>
    <source>
        <strain evidence="1 2">DSM 19370</strain>
    </source>
</reference>
<dbReference type="Proteomes" id="UP000004728">
    <property type="component" value="Unassembled WGS sequence"/>
</dbReference>
<dbReference type="STRING" id="983920.Y88_3748"/>
<comment type="caution">
    <text evidence="1">The sequence shown here is derived from an EMBL/GenBank/DDBJ whole genome shotgun (WGS) entry which is preliminary data.</text>
</comment>
<evidence type="ECO:0000313" key="2">
    <source>
        <dbReference type="Proteomes" id="UP000004728"/>
    </source>
</evidence>
<gene>
    <name evidence="1" type="ORF">Y88_3748</name>
</gene>